<evidence type="ECO:0000313" key="1">
    <source>
        <dbReference type="EMBL" id="KAH7918867.1"/>
    </source>
</evidence>
<sequence>LNLGRKVTNAIFKLTDHQRLLQCIIDHNVPRLYHTAAMAMRNGASIRAIINTIEAAIEGIYHPRGFGADDFDLALLVYRLGGHNLLYAMNHKLGLPSLRALRNHLDFTNIMPTVSTISADQIIHNITNVVIEPRTRAGRDTIYGVSFKMDEVALEEMAVHFRKSNCIGGLCWKHSSCIDPVLHSCESAVTIAEKLKAGEVHLGKEMSVIAVSCFNEDGTYPILAAPTCKTEDASDMEMIFGLAINCWNHTEASAKVGPLWSFATDGDATRRAAGYKVFVKTELPRTSQLYGCLGNMPGLNLYTGHDEVTLDFDFKHIFKRTYNLCCVCTLIRSPGGITLDNGRIINSNMLRHHLSLLPGSDDTSAQKLLYPDDPQDIPCAVELMNAIICLGELDGSASTNNGDVGAAADIAAIKSLAALLEALLRPFIDISLSLTKQVQFLSKASHMAFSFFRLHRHAFMSSQLYGDTQTMIKNAMFCIAKQQKLNPRAHFFLGNLGDDSLELLFARLRMIGGHNSAMNYQQAIDRLNAATDIDAAFMRNPDRDSGHRRLNLNRAEGVDHIKRKDRKGDLVAGRCDLPSAWCSGHDGAIGVLQDACLPPDAYSFDSIFKQSGIDMHCPFGHDYYPGVLSDGEDEDRSSVPARPVAATNDPECAGQDPDRDMDSPLSNYSPTPPTRPETDDADDEDPLTFEEALAEYSPTDVPPPPLNNTNPLSDSAPPLPAGSGVHPDDFLLYKGRWIHKQSVCRLIINYDFQSKSLNQLERVRGFTKVNSKVDITCGDLTGGDVFIIGDPFLTLLRTDRTLSLALI</sequence>
<dbReference type="EMBL" id="MU266723">
    <property type="protein sequence ID" value="KAH7918867.1"/>
    <property type="molecule type" value="Genomic_DNA"/>
</dbReference>
<comment type="caution">
    <text evidence="1">The sequence shown here is derived from an EMBL/GenBank/DDBJ whole genome shotgun (WGS) entry which is preliminary data.</text>
</comment>
<gene>
    <name evidence="1" type="ORF">BV22DRAFT_1023900</name>
</gene>
<organism evidence="1 2">
    <name type="scientific">Leucogyrophana mollusca</name>
    <dbReference type="NCBI Taxonomy" id="85980"/>
    <lineage>
        <taxon>Eukaryota</taxon>
        <taxon>Fungi</taxon>
        <taxon>Dikarya</taxon>
        <taxon>Basidiomycota</taxon>
        <taxon>Agaricomycotina</taxon>
        <taxon>Agaricomycetes</taxon>
        <taxon>Agaricomycetidae</taxon>
        <taxon>Boletales</taxon>
        <taxon>Boletales incertae sedis</taxon>
        <taxon>Leucogyrophana</taxon>
    </lineage>
</organism>
<protein>
    <submittedName>
        <fullName evidence="1">Uncharacterized protein</fullName>
    </submittedName>
</protein>
<proteinExistence type="predicted"/>
<dbReference type="Proteomes" id="UP000790709">
    <property type="component" value="Unassembled WGS sequence"/>
</dbReference>
<evidence type="ECO:0000313" key="2">
    <source>
        <dbReference type="Proteomes" id="UP000790709"/>
    </source>
</evidence>
<keyword evidence="2" id="KW-1185">Reference proteome</keyword>
<reference evidence="1" key="1">
    <citation type="journal article" date="2021" name="New Phytol.">
        <title>Evolutionary innovations through gain and loss of genes in the ectomycorrhizal Boletales.</title>
        <authorList>
            <person name="Wu G."/>
            <person name="Miyauchi S."/>
            <person name="Morin E."/>
            <person name="Kuo A."/>
            <person name="Drula E."/>
            <person name="Varga T."/>
            <person name="Kohler A."/>
            <person name="Feng B."/>
            <person name="Cao Y."/>
            <person name="Lipzen A."/>
            <person name="Daum C."/>
            <person name="Hundley H."/>
            <person name="Pangilinan J."/>
            <person name="Johnson J."/>
            <person name="Barry K."/>
            <person name="LaButti K."/>
            <person name="Ng V."/>
            <person name="Ahrendt S."/>
            <person name="Min B."/>
            <person name="Choi I.G."/>
            <person name="Park H."/>
            <person name="Plett J.M."/>
            <person name="Magnuson J."/>
            <person name="Spatafora J.W."/>
            <person name="Nagy L.G."/>
            <person name="Henrissat B."/>
            <person name="Grigoriev I.V."/>
            <person name="Yang Z.L."/>
            <person name="Xu J."/>
            <person name="Martin F.M."/>
        </authorList>
    </citation>
    <scope>NUCLEOTIDE SEQUENCE</scope>
    <source>
        <strain evidence="1">KUC20120723A-06</strain>
    </source>
</reference>
<name>A0ACB8AZY9_9AGAM</name>
<accession>A0ACB8AZY9</accession>
<feature type="non-terminal residue" evidence="1">
    <location>
        <position position="1"/>
    </location>
</feature>